<dbReference type="PANTHER" id="PTHR48085:SF5">
    <property type="entry name" value="CADMIUM_ZINC-TRANSPORTING ATPASE HMA4-RELATED"/>
    <property type="match status" value="1"/>
</dbReference>
<dbReference type="InterPro" id="IPR018303">
    <property type="entry name" value="ATPase_P-typ_P_site"/>
</dbReference>
<evidence type="ECO:0000256" key="8">
    <source>
        <dbReference type="ARBA" id="ARBA00039103"/>
    </source>
</evidence>
<dbReference type="SUPFAM" id="SSF56784">
    <property type="entry name" value="HAD-like"/>
    <property type="match status" value="1"/>
</dbReference>
<dbReference type="AlphaFoldDB" id="A0A0R2FS42"/>
<dbReference type="NCBIfam" id="TIGR01525">
    <property type="entry name" value="ATPase-IB_hvy"/>
    <property type="match status" value="1"/>
</dbReference>
<evidence type="ECO:0000256" key="2">
    <source>
        <dbReference type="ARBA" id="ARBA00006024"/>
    </source>
</evidence>
<evidence type="ECO:0000313" key="12">
    <source>
        <dbReference type="EMBL" id="KRN29189.1"/>
    </source>
</evidence>
<gene>
    <name evidence="12" type="ORF">IV38_GL000069</name>
    <name evidence="13" type="ORF">IV40_GL001449</name>
</gene>
<dbReference type="CDD" id="cd07544">
    <property type="entry name" value="P-type_ATPase_HM"/>
    <property type="match status" value="1"/>
</dbReference>
<dbReference type="Proteomes" id="UP000051645">
    <property type="component" value="Unassembled WGS sequence"/>
</dbReference>
<dbReference type="PRINTS" id="PR00119">
    <property type="entry name" value="CATATPASE"/>
</dbReference>
<dbReference type="InterPro" id="IPR036412">
    <property type="entry name" value="HAD-like_sf"/>
</dbReference>
<keyword evidence="4 10" id="KW-0812">Transmembrane</keyword>
<keyword evidence="10" id="KW-0067">ATP-binding</keyword>
<feature type="transmembrane region" description="Helical" evidence="10">
    <location>
        <begin position="40"/>
        <end position="65"/>
    </location>
</feature>
<dbReference type="STRING" id="81857.IV38_GL000069"/>
<name>A0A0R2FS42_9LACO</name>
<dbReference type="GO" id="GO:0008551">
    <property type="term" value="F:P-type cadmium transporter activity"/>
    <property type="evidence" value="ECO:0007669"/>
    <property type="project" value="UniProtKB-EC"/>
</dbReference>
<dbReference type="SUPFAM" id="SSF81665">
    <property type="entry name" value="Calcium ATPase, transmembrane domain M"/>
    <property type="match status" value="1"/>
</dbReference>
<dbReference type="GO" id="GO:0005886">
    <property type="term" value="C:plasma membrane"/>
    <property type="evidence" value="ECO:0007669"/>
    <property type="project" value="UniProtKB-SubCell"/>
</dbReference>
<feature type="transmembrane region" description="Helical" evidence="10">
    <location>
        <begin position="206"/>
        <end position="225"/>
    </location>
</feature>
<evidence type="ECO:0000256" key="6">
    <source>
        <dbReference type="ARBA" id="ARBA00023065"/>
    </source>
</evidence>
<evidence type="ECO:0000313" key="15">
    <source>
        <dbReference type="Proteomes" id="UP000051751"/>
    </source>
</evidence>
<dbReference type="InterPro" id="IPR051014">
    <property type="entry name" value="Cation_Transport_ATPase_IB"/>
</dbReference>
<evidence type="ECO:0000313" key="13">
    <source>
        <dbReference type="EMBL" id="KRN31453.1"/>
    </source>
</evidence>
<dbReference type="FunFam" id="2.70.150.10:FF:000002">
    <property type="entry name" value="Copper-transporting ATPase 1, putative"/>
    <property type="match status" value="1"/>
</dbReference>
<dbReference type="GO" id="GO:0046872">
    <property type="term" value="F:metal ion binding"/>
    <property type="evidence" value="ECO:0007669"/>
    <property type="project" value="UniProtKB-KW"/>
</dbReference>
<dbReference type="EMBL" id="JQAZ01000004">
    <property type="protein sequence ID" value="KRN31453.1"/>
    <property type="molecule type" value="Genomic_DNA"/>
</dbReference>
<evidence type="ECO:0000256" key="3">
    <source>
        <dbReference type="ARBA" id="ARBA00022539"/>
    </source>
</evidence>
<dbReference type="InterPro" id="IPR023214">
    <property type="entry name" value="HAD_sf"/>
</dbReference>
<dbReference type="PROSITE" id="PS00154">
    <property type="entry name" value="ATPASE_E1_E2"/>
    <property type="match status" value="1"/>
</dbReference>
<evidence type="ECO:0000256" key="5">
    <source>
        <dbReference type="ARBA" id="ARBA00022989"/>
    </source>
</evidence>
<comment type="similarity">
    <text evidence="2 10">Belongs to the cation transport ATPase (P-type) (TC 3.A.3) family. Type IB subfamily.</text>
</comment>
<keyword evidence="14" id="KW-1185">Reference proteome</keyword>
<keyword evidence="3" id="KW-0104">Cadmium</keyword>
<dbReference type="EC" id="7.2.2.21" evidence="8"/>
<dbReference type="InterPro" id="IPR027256">
    <property type="entry name" value="P-typ_ATPase_IB"/>
</dbReference>
<feature type="transmembrane region" description="Helical" evidence="10">
    <location>
        <begin position="231"/>
        <end position="253"/>
    </location>
</feature>
<feature type="domain" description="P-type ATPase A" evidence="11">
    <location>
        <begin position="90"/>
        <end position="190"/>
    </location>
</feature>
<dbReference type="GO" id="GO:0016887">
    <property type="term" value="F:ATP hydrolysis activity"/>
    <property type="evidence" value="ECO:0007669"/>
    <property type="project" value="InterPro"/>
</dbReference>
<evidence type="ECO:0000259" key="11">
    <source>
        <dbReference type="Pfam" id="PF00122"/>
    </source>
</evidence>
<dbReference type="EMBL" id="JQAT01000001">
    <property type="protein sequence ID" value="KRN29189.1"/>
    <property type="molecule type" value="Genomic_DNA"/>
</dbReference>
<feature type="transmembrane region" description="Helical" evidence="10">
    <location>
        <begin position="7"/>
        <end position="28"/>
    </location>
</feature>
<sequence>MFHLNWLAQLLITIMGGLLALTMLIEMIKTLRSGKYGVDLLAIIAIVSTLAIGQYWAALMILVMLTGGDSLEDYAAGVADRDLRSLLNNSPQDAHLLQKDGAIRDIEVDDVQVGDQLIVKPGELAPVDGKLLQGTTAMNESSLTGESLPVDKQPGDEIMSGSVNGDNSITMEAEKTAANSQYQAIVKLVKESETQPAKFVRMADRYAVPFTAISILIGAVAWIISGTPVRFAEVMVVASPCPLILAAPVALVAGMSRTSRNGVIVKNGDAIEKMASVKTVGFDKTGTLTQGNLAVVGLHPEKGYTEQQLLTFAASVEQQSSHILARSLVTAAGDDHLQPVSEVVETTGNGVAGQINGQLVKAGKAAYVAPGTPSLAKQTAVYVSVDGQFIGYITFADQLRPEAKKTIQALRQMGITHTMMVTGDHKTITDKIGQQVGIDDVHADMLPEDKIKIVQSTPKEQRPVMFVGDGINDAPTLRAADVGVAMGAHGDSAATESADVVILKDDLFRVVRAIDISKNTMKIARNDVLTGIAVLIVLMLIAACGVIPALVGAVFQEVVDTMTILLALRAKNEPKKDPYKELLEK</sequence>
<dbReference type="InterPro" id="IPR023299">
    <property type="entry name" value="ATPase_P-typ_cyto_dom_N"/>
</dbReference>
<keyword evidence="6" id="KW-0406">Ion transport</keyword>
<dbReference type="Proteomes" id="UP000051751">
    <property type="component" value="Unassembled WGS sequence"/>
</dbReference>
<evidence type="ECO:0000313" key="14">
    <source>
        <dbReference type="Proteomes" id="UP000051645"/>
    </source>
</evidence>
<dbReference type="InterPro" id="IPR023298">
    <property type="entry name" value="ATPase_P-typ_TM_dom_sf"/>
</dbReference>
<dbReference type="InterPro" id="IPR008250">
    <property type="entry name" value="ATPase_P-typ_transduc_dom_A_sf"/>
</dbReference>
<dbReference type="SUPFAM" id="SSF81653">
    <property type="entry name" value="Calcium ATPase, transduction domain A"/>
    <property type="match status" value="1"/>
</dbReference>
<evidence type="ECO:0000256" key="1">
    <source>
        <dbReference type="ARBA" id="ARBA00004651"/>
    </source>
</evidence>
<keyword evidence="6" id="KW-0813">Transport</keyword>
<evidence type="ECO:0000256" key="9">
    <source>
        <dbReference type="ARBA" id="ARBA00049338"/>
    </source>
</evidence>
<dbReference type="NCBIfam" id="TIGR01512">
    <property type="entry name" value="ATPase-IB2_Cd"/>
    <property type="match status" value="1"/>
</dbReference>
<keyword evidence="7 10" id="KW-0472">Membrane</keyword>
<dbReference type="PATRIC" id="fig|81857.3.peg.65"/>
<evidence type="ECO:0000256" key="4">
    <source>
        <dbReference type="ARBA" id="ARBA00022692"/>
    </source>
</evidence>
<evidence type="ECO:0000256" key="10">
    <source>
        <dbReference type="RuleBase" id="RU362081"/>
    </source>
</evidence>
<comment type="subcellular location">
    <subcellularLocation>
        <location evidence="1">Cell membrane</location>
        <topology evidence="1">Multi-pass membrane protein</topology>
    </subcellularLocation>
</comment>
<protein>
    <recommendedName>
        <fullName evidence="8">Cd(2+)-exporting ATPase</fullName>
        <ecNumber evidence="8">7.2.2.21</ecNumber>
    </recommendedName>
</protein>
<dbReference type="Gene3D" id="3.40.1110.10">
    <property type="entry name" value="Calcium-transporting ATPase, cytoplasmic domain N"/>
    <property type="match status" value="1"/>
</dbReference>
<dbReference type="Pfam" id="PF00702">
    <property type="entry name" value="Hydrolase"/>
    <property type="match status" value="1"/>
</dbReference>
<dbReference type="Gene3D" id="3.40.50.1000">
    <property type="entry name" value="HAD superfamily/HAD-like"/>
    <property type="match status" value="1"/>
</dbReference>
<dbReference type="Gene3D" id="2.70.150.10">
    <property type="entry name" value="Calcium-transporting ATPase, cytoplasmic transduction domain A"/>
    <property type="match status" value="1"/>
</dbReference>
<proteinExistence type="inferred from homology"/>
<feature type="transmembrane region" description="Helical" evidence="10">
    <location>
        <begin position="528"/>
        <end position="555"/>
    </location>
</feature>
<dbReference type="InterPro" id="IPR059000">
    <property type="entry name" value="ATPase_P-type_domA"/>
</dbReference>
<evidence type="ECO:0000256" key="7">
    <source>
        <dbReference type="ARBA" id="ARBA00023136"/>
    </source>
</evidence>
<dbReference type="InterPro" id="IPR001757">
    <property type="entry name" value="P_typ_ATPase"/>
</dbReference>
<keyword evidence="10" id="KW-1003">Cell membrane</keyword>
<dbReference type="NCBIfam" id="TIGR01494">
    <property type="entry name" value="ATPase_P-type"/>
    <property type="match status" value="1"/>
</dbReference>
<organism evidence="12 15">
    <name type="scientific">Lactobacillus selangorensis</name>
    <dbReference type="NCBI Taxonomy" id="81857"/>
    <lineage>
        <taxon>Bacteria</taxon>
        <taxon>Bacillati</taxon>
        <taxon>Bacillota</taxon>
        <taxon>Bacilli</taxon>
        <taxon>Lactobacillales</taxon>
        <taxon>Lactobacillaceae</taxon>
        <taxon>Lactobacillus</taxon>
    </lineage>
</organism>
<dbReference type="Pfam" id="PF00122">
    <property type="entry name" value="E1-E2_ATPase"/>
    <property type="match status" value="1"/>
</dbReference>
<comment type="catalytic activity">
    <reaction evidence="9">
        <text>Cd(2+)(in) + ATP + H2O = Cd(2+)(out) + ADP + phosphate + H(+)</text>
        <dbReference type="Rhea" id="RHEA:12132"/>
        <dbReference type="ChEBI" id="CHEBI:15377"/>
        <dbReference type="ChEBI" id="CHEBI:15378"/>
        <dbReference type="ChEBI" id="CHEBI:30616"/>
        <dbReference type="ChEBI" id="CHEBI:43474"/>
        <dbReference type="ChEBI" id="CHEBI:48775"/>
        <dbReference type="ChEBI" id="CHEBI:456216"/>
        <dbReference type="EC" id="7.2.2.21"/>
    </reaction>
</comment>
<dbReference type="GO" id="GO:0005524">
    <property type="term" value="F:ATP binding"/>
    <property type="evidence" value="ECO:0007669"/>
    <property type="project" value="UniProtKB-UniRule"/>
</dbReference>
<reference evidence="14 15" key="1">
    <citation type="journal article" date="2015" name="Genome Announc.">
        <title>Expanding the biotechnology potential of lactobacilli through comparative genomics of 213 strains and associated genera.</title>
        <authorList>
            <person name="Sun Z."/>
            <person name="Harris H.M."/>
            <person name="McCann A."/>
            <person name="Guo C."/>
            <person name="Argimon S."/>
            <person name="Zhang W."/>
            <person name="Yang X."/>
            <person name="Jeffery I.B."/>
            <person name="Cooney J.C."/>
            <person name="Kagawa T.F."/>
            <person name="Liu W."/>
            <person name="Song Y."/>
            <person name="Salvetti E."/>
            <person name="Wrobel A."/>
            <person name="Rasinkangas P."/>
            <person name="Parkhill J."/>
            <person name="Rea M.C."/>
            <person name="O'Sullivan O."/>
            <person name="Ritari J."/>
            <person name="Douillard F.P."/>
            <person name="Paul Ross R."/>
            <person name="Yang R."/>
            <person name="Briner A.E."/>
            <person name="Felis G.E."/>
            <person name="de Vos W.M."/>
            <person name="Barrangou R."/>
            <person name="Klaenhammer T.R."/>
            <person name="Caufield P.W."/>
            <person name="Cui Y."/>
            <person name="Zhang H."/>
            <person name="O'Toole P.W."/>
        </authorList>
    </citation>
    <scope>NUCLEOTIDE SEQUENCE [LARGE SCALE GENOMIC DNA]</scope>
    <source>
        <strain evidence="12 15">ATCC BAA-66</strain>
        <strain evidence="13 14">DSM 13344</strain>
    </source>
</reference>
<keyword evidence="10" id="KW-0547">Nucleotide-binding</keyword>
<dbReference type="PANTHER" id="PTHR48085">
    <property type="entry name" value="CADMIUM/ZINC-TRANSPORTING ATPASE HMA2-RELATED"/>
    <property type="match status" value="1"/>
</dbReference>
<comment type="caution">
    <text evidence="12">The sequence shown here is derived from an EMBL/GenBank/DDBJ whole genome shotgun (WGS) entry which is preliminary data.</text>
</comment>
<keyword evidence="10" id="KW-0479">Metal-binding</keyword>
<keyword evidence="5 10" id="KW-1133">Transmembrane helix</keyword>
<accession>A0A0R2FS42</accession>